<feature type="region of interest" description="Disordered" evidence="1">
    <location>
        <begin position="151"/>
        <end position="307"/>
    </location>
</feature>
<dbReference type="Proteomes" id="UP000633619">
    <property type="component" value="Unassembled WGS sequence"/>
</dbReference>
<feature type="compositionally biased region" description="Low complexity" evidence="1">
    <location>
        <begin position="113"/>
        <end position="123"/>
    </location>
</feature>
<keyword evidence="2" id="KW-0812">Transmembrane</keyword>
<evidence type="ECO:0000313" key="3">
    <source>
        <dbReference type="EMBL" id="MBH8593717.1"/>
    </source>
</evidence>
<feature type="compositionally biased region" description="Basic and acidic residues" evidence="1">
    <location>
        <begin position="255"/>
        <end position="265"/>
    </location>
</feature>
<feature type="compositionally biased region" description="Basic and acidic residues" evidence="1">
    <location>
        <begin position="236"/>
        <end position="245"/>
    </location>
</feature>
<comment type="caution">
    <text evidence="3">The sequence shown here is derived from an EMBL/GenBank/DDBJ whole genome shotgun (WGS) entry which is preliminary data.</text>
</comment>
<dbReference type="RefSeq" id="WP_181731192.1">
    <property type="nucleotide sequence ID" value="NZ_JACEIR010000001.1"/>
</dbReference>
<dbReference type="EMBL" id="JAECVW010000001">
    <property type="protein sequence ID" value="MBH8593717.1"/>
    <property type="molecule type" value="Genomic_DNA"/>
</dbReference>
<accession>A0A8I1A1E6</accession>
<protein>
    <submittedName>
        <fullName evidence="3">Uncharacterized protein</fullName>
    </submittedName>
</protein>
<feature type="region of interest" description="Disordered" evidence="1">
    <location>
        <begin position="78"/>
        <end position="138"/>
    </location>
</feature>
<evidence type="ECO:0000256" key="1">
    <source>
        <dbReference type="SAM" id="MobiDB-lite"/>
    </source>
</evidence>
<feature type="compositionally biased region" description="Basic and acidic residues" evidence="1">
    <location>
        <begin position="206"/>
        <end position="226"/>
    </location>
</feature>
<name>A0A8I1A1E6_THEIN</name>
<keyword evidence="2" id="KW-1133">Transmembrane helix</keyword>
<organism evidence="3 4">
    <name type="scientific">Thermoactinomyces intermedius</name>
    <dbReference type="NCBI Taxonomy" id="2024"/>
    <lineage>
        <taxon>Bacteria</taxon>
        <taxon>Bacillati</taxon>
        <taxon>Bacillota</taxon>
        <taxon>Bacilli</taxon>
        <taxon>Bacillales</taxon>
        <taxon>Thermoactinomycetaceae</taxon>
        <taxon>Thermoactinomyces</taxon>
    </lineage>
</organism>
<keyword evidence="2" id="KW-0472">Membrane</keyword>
<feature type="compositionally biased region" description="Basic residues" evidence="1">
    <location>
        <begin position="297"/>
        <end position="307"/>
    </location>
</feature>
<dbReference type="AlphaFoldDB" id="A0A8I1A1E6"/>
<keyword evidence="4" id="KW-1185">Reference proteome</keyword>
<sequence length="307" mass="34474">MKNTYRGKPERKEDFSIDEFGLQVKRKALVFTSAGIACLIMTFSAYVIGMEGTYPTASELEKPLISKKKSNISEHAVNESGRLASADPSNQPATTKNNGVTADTSIQPDTNLNNPAPAASNPSPKKDPAAQEPKNHDLSDIVAIADPVGETPVYEKDDPVPSNDQKPKFPPPKFEWNQPGFLDHLIPCKPEPSKDSTKSIIKKPKTNNDLKWIHLNPRHKDEDDKQSNQLNQSDSSDVKNQESQRRSQNKQTISSKEKPDQDFKRFQKQALLFEKKDKHPHSKSKSQPVMKEPFLKSKPKWNHKKSS</sequence>
<evidence type="ECO:0000313" key="4">
    <source>
        <dbReference type="Proteomes" id="UP000633619"/>
    </source>
</evidence>
<evidence type="ECO:0000256" key="2">
    <source>
        <dbReference type="SAM" id="Phobius"/>
    </source>
</evidence>
<feature type="compositionally biased region" description="Polar residues" evidence="1">
    <location>
        <begin position="87"/>
        <end position="112"/>
    </location>
</feature>
<feature type="transmembrane region" description="Helical" evidence="2">
    <location>
        <begin position="28"/>
        <end position="48"/>
    </location>
</feature>
<feature type="compositionally biased region" description="Basic and acidic residues" evidence="1">
    <location>
        <begin position="124"/>
        <end position="138"/>
    </location>
</feature>
<gene>
    <name evidence="3" type="ORF">I8U20_00050</name>
</gene>
<proteinExistence type="predicted"/>
<reference evidence="3 4" key="1">
    <citation type="submission" date="2020-12" db="EMBL/GenBank/DDBJ databases">
        <title>WGS of Thermoactinomyces spp.</title>
        <authorList>
            <person name="Cheng K."/>
        </authorList>
    </citation>
    <scope>NUCLEOTIDE SEQUENCE [LARGE SCALE GENOMIC DNA]</scope>
    <source>
        <strain evidence="4">CICC 10671\DSM 43846</strain>
    </source>
</reference>